<sequence length="214" mass="24887">MGKRRRNLNFDEMIRKIEEYTIKSLSEERAEEGLEIKLKNGINVKDLVESLIRVNKNNEESIEIIINNKESNGYQSNKEELKEEKCKCEYKPTRNYKTLCMKHKHEVDGKDNSGFINWGSKVVGESQMEEEESTKIILEEKYTSPEAVVDMRKQVKESKIKITEKIVEEVKVKSEVIESIKMIKKREVEDNESEVSSSRVNLTEGSTIPLEKLI</sequence>
<evidence type="ECO:0000313" key="3">
    <source>
        <dbReference type="Proteomes" id="UP000233469"/>
    </source>
</evidence>
<gene>
    <name evidence="2" type="ORF">RhiirC2_783501</name>
</gene>
<dbReference type="EMBL" id="LLXL01000960">
    <property type="protein sequence ID" value="PKK67439.1"/>
    <property type="molecule type" value="Genomic_DNA"/>
</dbReference>
<proteinExistence type="predicted"/>
<protein>
    <submittedName>
        <fullName evidence="2">Uncharacterized protein</fullName>
    </submittedName>
</protein>
<reference evidence="2 3" key="1">
    <citation type="submission" date="2016-04" db="EMBL/GenBank/DDBJ databases">
        <title>Genome analyses suggest a sexual origin of heterokaryosis in a supposedly ancient asexual fungus.</title>
        <authorList>
            <person name="Ropars J."/>
            <person name="Sedzielewska K."/>
            <person name="Noel J."/>
            <person name="Charron P."/>
            <person name="Farinelli L."/>
            <person name="Marton T."/>
            <person name="Kruger M."/>
            <person name="Pelin A."/>
            <person name="Brachmann A."/>
            <person name="Corradi N."/>
        </authorList>
    </citation>
    <scope>NUCLEOTIDE SEQUENCE [LARGE SCALE GENOMIC DNA]</scope>
    <source>
        <strain evidence="2 3">C2</strain>
    </source>
</reference>
<organism evidence="2 3">
    <name type="scientific">Rhizophagus irregularis</name>
    <dbReference type="NCBI Taxonomy" id="588596"/>
    <lineage>
        <taxon>Eukaryota</taxon>
        <taxon>Fungi</taxon>
        <taxon>Fungi incertae sedis</taxon>
        <taxon>Mucoromycota</taxon>
        <taxon>Glomeromycotina</taxon>
        <taxon>Glomeromycetes</taxon>
        <taxon>Glomerales</taxon>
        <taxon>Glomeraceae</taxon>
        <taxon>Rhizophagus</taxon>
    </lineage>
</organism>
<evidence type="ECO:0000256" key="1">
    <source>
        <dbReference type="SAM" id="MobiDB-lite"/>
    </source>
</evidence>
<feature type="region of interest" description="Disordered" evidence="1">
    <location>
        <begin position="187"/>
        <end position="214"/>
    </location>
</feature>
<reference evidence="2 3" key="2">
    <citation type="submission" date="2017-10" db="EMBL/GenBank/DDBJ databases">
        <title>Extensive intraspecific genome diversity in a model arbuscular mycorrhizal fungus.</title>
        <authorList>
            <person name="Chen E.C.H."/>
            <person name="Morin E."/>
            <person name="Baudet D."/>
            <person name="Noel J."/>
            <person name="Ndikumana S."/>
            <person name="Charron P."/>
            <person name="St-Onge C."/>
            <person name="Giorgi J."/>
            <person name="Grigoriev I.V."/>
            <person name="Roux C."/>
            <person name="Martin F.M."/>
            <person name="Corradi N."/>
        </authorList>
    </citation>
    <scope>NUCLEOTIDE SEQUENCE [LARGE SCALE GENOMIC DNA]</scope>
    <source>
        <strain evidence="2 3">C2</strain>
    </source>
</reference>
<accession>A0A2N1N0R2</accession>
<dbReference type="Proteomes" id="UP000233469">
    <property type="component" value="Unassembled WGS sequence"/>
</dbReference>
<comment type="caution">
    <text evidence="2">The sequence shown here is derived from an EMBL/GenBank/DDBJ whole genome shotgun (WGS) entry which is preliminary data.</text>
</comment>
<name>A0A2N1N0R2_9GLOM</name>
<dbReference type="AlphaFoldDB" id="A0A2N1N0R2"/>
<evidence type="ECO:0000313" key="2">
    <source>
        <dbReference type="EMBL" id="PKK67439.1"/>
    </source>
</evidence>
<dbReference type="VEuPathDB" id="FungiDB:FUN_014160"/>